<evidence type="ECO:0000256" key="1">
    <source>
        <dbReference type="ARBA" id="ARBA00009437"/>
    </source>
</evidence>
<evidence type="ECO:0000256" key="2">
    <source>
        <dbReference type="ARBA" id="ARBA00023015"/>
    </source>
</evidence>
<comment type="caution">
    <text evidence="6">The sequence shown here is derived from an EMBL/GenBank/DDBJ whole genome shotgun (WGS) entry which is preliminary data.</text>
</comment>
<accession>A0ABT1K4W6</accession>
<name>A0ABT1K4W6_9ACTN</name>
<dbReference type="Pfam" id="PF00126">
    <property type="entry name" value="HTH_1"/>
    <property type="match status" value="1"/>
</dbReference>
<evidence type="ECO:0000256" key="4">
    <source>
        <dbReference type="ARBA" id="ARBA00023163"/>
    </source>
</evidence>
<dbReference type="Gene3D" id="3.40.190.10">
    <property type="entry name" value="Periplasmic binding protein-like II"/>
    <property type="match status" value="2"/>
</dbReference>
<dbReference type="GO" id="GO:0003677">
    <property type="term" value="F:DNA binding"/>
    <property type="evidence" value="ECO:0007669"/>
    <property type="project" value="UniProtKB-KW"/>
</dbReference>
<dbReference type="SUPFAM" id="SSF53850">
    <property type="entry name" value="Periplasmic binding protein-like II"/>
    <property type="match status" value="1"/>
</dbReference>
<dbReference type="Gene3D" id="1.10.10.10">
    <property type="entry name" value="Winged helix-like DNA-binding domain superfamily/Winged helix DNA-binding domain"/>
    <property type="match status" value="1"/>
</dbReference>
<sequence>MGVELRQLRTFEAVVRHRTVTDAANALDLAPSSVSEQIRVLEKSLGVALFDRTPRGMVLTGAGRRLQGWARRLLDQAEQARREVAGQPEDVRLGALETIVAACVPRVLARLAERRPGLRVEVLPSVSRDDLLADVIAGRLEAALLLDTGEALGGLGFAPPPAPLTFLDVDSVPLVLVAAPGHPLLGRSEVSPDDLAGERLLVNAPSCSFLMAADRLIGPGPERLQVGGVQVMRAWAEQGLGIALLPGFAVSAALGAGTLARLAFPAPGLSLRLVWHADREATLPGLRDVLYAAGTPN</sequence>
<dbReference type="PANTHER" id="PTHR30126">
    <property type="entry name" value="HTH-TYPE TRANSCRIPTIONAL REGULATOR"/>
    <property type="match status" value="1"/>
</dbReference>
<dbReference type="InterPro" id="IPR036390">
    <property type="entry name" value="WH_DNA-bd_sf"/>
</dbReference>
<dbReference type="Proteomes" id="UP001320766">
    <property type="component" value="Unassembled WGS sequence"/>
</dbReference>
<dbReference type="InterPro" id="IPR036388">
    <property type="entry name" value="WH-like_DNA-bd_sf"/>
</dbReference>
<dbReference type="PANTHER" id="PTHR30126:SF39">
    <property type="entry name" value="HTH-TYPE TRANSCRIPTIONAL REGULATOR CYSL"/>
    <property type="match status" value="1"/>
</dbReference>
<protein>
    <submittedName>
        <fullName evidence="6">DNA-binding transcriptional LysR family regulator</fullName>
    </submittedName>
</protein>
<keyword evidence="3 6" id="KW-0238">DNA-binding</keyword>
<keyword evidence="7" id="KW-1185">Reference proteome</keyword>
<dbReference type="RefSeq" id="WP_253773285.1">
    <property type="nucleotide sequence ID" value="NZ_BAAAVE010000007.1"/>
</dbReference>
<comment type="similarity">
    <text evidence="1">Belongs to the LysR transcriptional regulatory family.</text>
</comment>
<dbReference type="InterPro" id="IPR000847">
    <property type="entry name" value="LysR_HTH_N"/>
</dbReference>
<organism evidence="6 7">
    <name type="scientific">Nonomuraea roseoviolacea subsp. carminata</name>
    <dbReference type="NCBI Taxonomy" id="160689"/>
    <lineage>
        <taxon>Bacteria</taxon>
        <taxon>Bacillati</taxon>
        <taxon>Actinomycetota</taxon>
        <taxon>Actinomycetes</taxon>
        <taxon>Streptosporangiales</taxon>
        <taxon>Streptosporangiaceae</taxon>
        <taxon>Nonomuraea</taxon>
    </lineage>
</organism>
<keyword evidence="2" id="KW-0805">Transcription regulation</keyword>
<dbReference type="EMBL" id="JAMZEC010000001">
    <property type="protein sequence ID" value="MCP2349051.1"/>
    <property type="molecule type" value="Genomic_DNA"/>
</dbReference>
<dbReference type="PROSITE" id="PS50931">
    <property type="entry name" value="HTH_LYSR"/>
    <property type="match status" value="1"/>
</dbReference>
<evidence type="ECO:0000256" key="3">
    <source>
        <dbReference type="ARBA" id="ARBA00023125"/>
    </source>
</evidence>
<dbReference type="SUPFAM" id="SSF46785">
    <property type="entry name" value="Winged helix' DNA-binding domain"/>
    <property type="match status" value="1"/>
</dbReference>
<evidence type="ECO:0000313" key="6">
    <source>
        <dbReference type="EMBL" id="MCP2349051.1"/>
    </source>
</evidence>
<keyword evidence="4" id="KW-0804">Transcription</keyword>
<evidence type="ECO:0000259" key="5">
    <source>
        <dbReference type="PROSITE" id="PS50931"/>
    </source>
</evidence>
<gene>
    <name evidence="6" type="ORF">HD595_005173</name>
</gene>
<dbReference type="CDD" id="cd05466">
    <property type="entry name" value="PBP2_LTTR_substrate"/>
    <property type="match status" value="1"/>
</dbReference>
<reference evidence="6 7" key="1">
    <citation type="submission" date="2022-06" db="EMBL/GenBank/DDBJ databases">
        <title>Sequencing the genomes of 1000 actinobacteria strains.</title>
        <authorList>
            <person name="Klenk H.-P."/>
        </authorList>
    </citation>
    <scope>NUCLEOTIDE SEQUENCE [LARGE SCALE GENOMIC DNA]</scope>
    <source>
        <strain evidence="6 7">DSM 44170</strain>
    </source>
</reference>
<evidence type="ECO:0000313" key="7">
    <source>
        <dbReference type="Proteomes" id="UP001320766"/>
    </source>
</evidence>
<dbReference type="InterPro" id="IPR005119">
    <property type="entry name" value="LysR_subst-bd"/>
</dbReference>
<feature type="domain" description="HTH lysR-type" evidence="5">
    <location>
        <begin position="3"/>
        <end position="60"/>
    </location>
</feature>
<dbReference type="Pfam" id="PF03466">
    <property type="entry name" value="LysR_substrate"/>
    <property type="match status" value="1"/>
</dbReference>
<proteinExistence type="inferred from homology"/>